<protein>
    <submittedName>
        <fullName evidence="2">Uncharacterized protein</fullName>
    </submittedName>
</protein>
<evidence type="ECO:0000313" key="2">
    <source>
        <dbReference type="WBParaSite" id="PDA_v2.g10427.t1"/>
    </source>
</evidence>
<sequence length="175" mass="19975">MAQNTFIESIFTTAKEINCKIYASFEKYKILEFNASTASQWQNIQLLSSFFTIVIPPNSSLAITVATLPPVNFISYPHKSLWFLVENVEMTTYIPYYISSGILMKFTIVQLNIDVNSTIFFLKDGGFLRMYNITSSSKIGTSFSFTNIGVQIGHTWNIEQPNYDKAVLEIETFRN</sequence>
<organism evidence="1 2">
    <name type="scientific">Panagrolaimus davidi</name>
    <dbReference type="NCBI Taxonomy" id="227884"/>
    <lineage>
        <taxon>Eukaryota</taxon>
        <taxon>Metazoa</taxon>
        <taxon>Ecdysozoa</taxon>
        <taxon>Nematoda</taxon>
        <taxon>Chromadorea</taxon>
        <taxon>Rhabditida</taxon>
        <taxon>Tylenchina</taxon>
        <taxon>Panagrolaimomorpha</taxon>
        <taxon>Panagrolaimoidea</taxon>
        <taxon>Panagrolaimidae</taxon>
        <taxon>Panagrolaimus</taxon>
    </lineage>
</organism>
<evidence type="ECO:0000313" key="1">
    <source>
        <dbReference type="Proteomes" id="UP000887578"/>
    </source>
</evidence>
<keyword evidence="1" id="KW-1185">Reference proteome</keyword>
<dbReference type="Proteomes" id="UP000887578">
    <property type="component" value="Unplaced"/>
</dbReference>
<proteinExistence type="predicted"/>
<name>A0A914NZV0_9BILA</name>
<accession>A0A914NZV0</accession>
<dbReference type="AlphaFoldDB" id="A0A914NZV0"/>
<dbReference type="WBParaSite" id="PDA_v2.g10427.t1">
    <property type="protein sequence ID" value="PDA_v2.g10427.t1"/>
    <property type="gene ID" value="PDA_v2.g10427"/>
</dbReference>
<reference evidence="2" key="1">
    <citation type="submission" date="2022-11" db="UniProtKB">
        <authorList>
            <consortium name="WormBaseParasite"/>
        </authorList>
    </citation>
    <scope>IDENTIFICATION</scope>
</reference>